<dbReference type="PIRSF" id="PIRSF028304">
    <property type="entry name" value="UCP028304"/>
    <property type="match status" value="1"/>
</dbReference>
<sequence length="619" mass="69811">MNPRLLDYYNQELLHIRESAAEFASEYPKIASRLSLSGIDCADPYVERLLEGFAYLTARVQLKLDAEYPTFTHNLLEIAYPHYLAPTPSMVMVQLQADPNEGSLTGGFTVKRDSALRGLLGHEEQTACEYRTAHPVTLWPLEVARVEYFGTPAATLGRLAASEPRAKAGLRLRLRTGAGLPFNSLGLDSLPFYLHGADEQPFRLYEQLFGKACALFVKSPQDDWVERLPLKALRPRGLDDEDALLPVVPRAFQGYRLLQEYFALPHRYLFAEFTGLGPAVRRCAGQELELIVLFEQLDPTLEGTLGVEQFVLFCTPAINLFPRRADRIHLSERVHEHHVIADRTRPLDFEIHSLQQVTGYGSGPEQPFQPFYAVRDPARYGREQAYYIVRREPRRLSSQRRRRGPRASYVGSETFVSLVDANQAPYRHDLRQLGVKALCTNRDLPLLMPVGTAKSDFTLEDSAPVLAVRCLAGPSRPRASRAHDASAWRLISQLSLNYLSLTEHGQGAAALRELLRLYGDPGDPAIQLQIEGLREVRSRPCTRRLPMPGPIVFGRGLEISLEFDENAFRGTGVFLLGSVFERFLTRYVSINSFTETVLRTTERGEVMRWPANPGRRPNL</sequence>
<dbReference type="AlphaFoldDB" id="A0A1G9A5G3"/>
<dbReference type="PANTHER" id="PTHR35370:SF1">
    <property type="entry name" value="TYPE VI SECRETION SYSTEM COMPONENT TSSF1"/>
    <property type="match status" value="1"/>
</dbReference>
<dbReference type="RefSeq" id="WP_084335109.1">
    <property type="nucleotide sequence ID" value="NZ_CBKZNZ010000015.1"/>
</dbReference>
<gene>
    <name evidence="1" type="ORF">SAMN05216186_105103</name>
</gene>
<name>A0A1G9A5G3_9PSED</name>
<dbReference type="Pfam" id="PF05947">
    <property type="entry name" value="T6SS_TssF"/>
    <property type="match status" value="1"/>
</dbReference>
<dbReference type="STRING" id="137658.SAMN05216186_105103"/>
<dbReference type="PANTHER" id="PTHR35370">
    <property type="entry name" value="CYTOPLASMIC PROTEIN-RELATED-RELATED"/>
    <property type="match status" value="1"/>
</dbReference>
<dbReference type="Proteomes" id="UP000198706">
    <property type="component" value="Unassembled WGS sequence"/>
</dbReference>
<accession>A0A1G9A5G3</accession>
<dbReference type="NCBIfam" id="TIGR03359">
    <property type="entry name" value="VI_chp_6"/>
    <property type="match status" value="1"/>
</dbReference>
<evidence type="ECO:0000313" key="1">
    <source>
        <dbReference type="EMBL" id="SDK22451.1"/>
    </source>
</evidence>
<dbReference type="EMBL" id="FNFD01000005">
    <property type="protein sequence ID" value="SDK22451.1"/>
    <property type="molecule type" value="Genomic_DNA"/>
</dbReference>
<protein>
    <submittedName>
        <fullName evidence="1">Type VI secretion system protein ImpG</fullName>
    </submittedName>
</protein>
<dbReference type="InterPro" id="IPR010272">
    <property type="entry name" value="T6SS_TssF"/>
</dbReference>
<proteinExistence type="predicted"/>
<organism evidence="1 2">
    <name type="scientific">Pseudomonas indica</name>
    <dbReference type="NCBI Taxonomy" id="137658"/>
    <lineage>
        <taxon>Bacteria</taxon>
        <taxon>Pseudomonadati</taxon>
        <taxon>Pseudomonadota</taxon>
        <taxon>Gammaproteobacteria</taxon>
        <taxon>Pseudomonadales</taxon>
        <taxon>Pseudomonadaceae</taxon>
        <taxon>Pseudomonas</taxon>
    </lineage>
</organism>
<keyword evidence="2" id="KW-1185">Reference proteome</keyword>
<reference evidence="1 2" key="1">
    <citation type="submission" date="2016-10" db="EMBL/GenBank/DDBJ databases">
        <authorList>
            <person name="de Groot N.N."/>
        </authorList>
    </citation>
    <scope>NUCLEOTIDE SEQUENCE [LARGE SCALE GENOMIC DNA]</scope>
    <source>
        <strain evidence="1 2">JCM 21544</strain>
    </source>
</reference>
<evidence type="ECO:0000313" key="2">
    <source>
        <dbReference type="Proteomes" id="UP000198706"/>
    </source>
</evidence>